<dbReference type="Gene3D" id="1.20.58.520">
    <property type="entry name" value="Amidohydrolase"/>
    <property type="match status" value="1"/>
</dbReference>
<keyword evidence="4" id="KW-1185">Reference proteome</keyword>
<organism evidence="3 4">
    <name type="scientific">Algimonas porphyrae</name>
    <dbReference type="NCBI Taxonomy" id="1128113"/>
    <lineage>
        <taxon>Bacteria</taxon>
        <taxon>Pseudomonadati</taxon>
        <taxon>Pseudomonadota</taxon>
        <taxon>Alphaproteobacteria</taxon>
        <taxon>Maricaulales</taxon>
        <taxon>Robiginitomaculaceae</taxon>
        <taxon>Algimonas</taxon>
    </lineage>
</organism>
<proteinExistence type="predicted"/>
<protein>
    <submittedName>
        <fullName evidence="3">Xaa-Pro dipeptidase</fullName>
    </submittedName>
</protein>
<dbReference type="SUPFAM" id="SSF51556">
    <property type="entry name" value="Metallo-dependent hydrolases"/>
    <property type="match status" value="1"/>
</dbReference>
<evidence type="ECO:0000313" key="3">
    <source>
        <dbReference type="EMBL" id="GLQ21678.1"/>
    </source>
</evidence>
<dbReference type="Gene3D" id="3.40.50.10910">
    <property type="entry name" value="Amidohydrolase"/>
    <property type="match status" value="1"/>
</dbReference>
<name>A0ABQ5V299_9PROT</name>
<dbReference type="PANTHER" id="PTHR43135">
    <property type="entry name" value="ALPHA-D-RIBOSE 1-METHYLPHOSPHONATE 5-TRIPHOSPHATE DIPHOSPHATASE"/>
    <property type="match status" value="1"/>
</dbReference>
<evidence type="ECO:0000259" key="2">
    <source>
        <dbReference type="Pfam" id="PF01979"/>
    </source>
</evidence>
<dbReference type="SUPFAM" id="SSF51338">
    <property type="entry name" value="Composite domain of metallo-dependent hydrolases"/>
    <property type="match status" value="1"/>
</dbReference>
<dbReference type="InterPro" id="IPR032466">
    <property type="entry name" value="Metal_Hydrolase"/>
</dbReference>
<feature type="signal peptide" evidence="1">
    <location>
        <begin position="1"/>
        <end position="19"/>
    </location>
</feature>
<dbReference type="EMBL" id="BSNJ01000005">
    <property type="protein sequence ID" value="GLQ21678.1"/>
    <property type="molecule type" value="Genomic_DNA"/>
</dbReference>
<dbReference type="InterPro" id="IPR011059">
    <property type="entry name" value="Metal-dep_hydrolase_composite"/>
</dbReference>
<dbReference type="Proteomes" id="UP001161390">
    <property type="component" value="Unassembled WGS sequence"/>
</dbReference>
<feature type="domain" description="Amidohydrolase-related" evidence="2">
    <location>
        <begin position="87"/>
        <end position="437"/>
    </location>
</feature>
<sequence>MIRSFSFILALAVSPLANAQDAPSSSENDVKISIYNNVSIIDGTGSPAQPDRTLVIEDGKIAAIIASDGFDATVYPGADIVDAGGQTVIPGLIDTHVHLRPVLSGDAGDKIIQRFLYSGITSVRDMAGDARVLANQSRAFDLNIAPGPNVYYSALMAGPSFFTDPRPAMSAQGKTAGDVPWMKAITADTDMTIAVAQAKGTSATGIKIYANLSAPEVHRIAAEGRKQGMKVWAHSMVFPARPSEVVSAGVDSISHVCRLAFESTHHTPQVYDHGVKLDYNRLDPRHPKIRTIYSDMKARGTILDATVWLYSVLEERQAKIPDAERKRAICPSEYAVALTRLAHEMGVDISTGTDASAPLEDAYPALHKEIETLVHKVGMTPLEAIRSATLIGAKTIGEENERGTIAVGKSADLVFLNADPADDIANLRTVRRTLKKGFVFLRSDYEDAKNAPTQ</sequence>
<reference evidence="3" key="2">
    <citation type="submission" date="2023-01" db="EMBL/GenBank/DDBJ databases">
        <title>Draft genome sequence of Algimonas porphyrae strain NBRC 108216.</title>
        <authorList>
            <person name="Sun Q."/>
            <person name="Mori K."/>
        </authorList>
    </citation>
    <scope>NUCLEOTIDE SEQUENCE</scope>
    <source>
        <strain evidence="3">NBRC 108216</strain>
    </source>
</reference>
<evidence type="ECO:0000313" key="4">
    <source>
        <dbReference type="Proteomes" id="UP001161390"/>
    </source>
</evidence>
<dbReference type="PANTHER" id="PTHR43135:SF3">
    <property type="entry name" value="ALPHA-D-RIBOSE 1-METHYLPHOSPHONATE 5-TRIPHOSPHATE DIPHOSPHATASE"/>
    <property type="match status" value="1"/>
</dbReference>
<gene>
    <name evidence="3" type="ORF">GCM10007854_26330</name>
</gene>
<feature type="chain" id="PRO_5046382594" evidence="1">
    <location>
        <begin position="20"/>
        <end position="454"/>
    </location>
</feature>
<dbReference type="InterPro" id="IPR051781">
    <property type="entry name" value="Metallo-dep_Hydrolase"/>
</dbReference>
<accession>A0ABQ5V299</accession>
<comment type="caution">
    <text evidence="3">The sequence shown here is derived from an EMBL/GenBank/DDBJ whole genome shotgun (WGS) entry which is preliminary data.</text>
</comment>
<dbReference type="Gene3D" id="2.30.40.10">
    <property type="entry name" value="Urease, subunit C, domain 1"/>
    <property type="match status" value="1"/>
</dbReference>
<evidence type="ECO:0000256" key="1">
    <source>
        <dbReference type="SAM" id="SignalP"/>
    </source>
</evidence>
<keyword evidence="1" id="KW-0732">Signal</keyword>
<dbReference type="InterPro" id="IPR006680">
    <property type="entry name" value="Amidohydro-rel"/>
</dbReference>
<dbReference type="Gene3D" id="3.30.110.90">
    <property type="entry name" value="Amidohydrolase"/>
    <property type="match status" value="1"/>
</dbReference>
<dbReference type="Pfam" id="PF01979">
    <property type="entry name" value="Amidohydro_1"/>
    <property type="match status" value="1"/>
</dbReference>
<dbReference type="RefSeq" id="WP_284373462.1">
    <property type="nucleotide sequence ID" value="NZ_BSNJ01000005.1"/>
</dbReference>
<reference evidence="3" key="1">
    <citation type="journal article" date="2014" name="Int. J. Syst. Evol. Microbiol.">
        <title>Complete genome of a new Firmicutes species belonging to the dominant human colonic microbiota ('Ruminococcus bicirculans') reveals two chromosomes and a selective capacity to utilize plant glucans.</title>
        <authorList>
            <consortium name="NISC Comparative Sequencing Program"/>
            <person name="Wegmann U."/>
            <person name="Louis P."/>
            <person name="Goesmann A."/>
            <person name="Henrissat B."/>
            <person name="Duncan S.H."/>
            <person name="Flint H.J."/>
        </authorList>
    </citation>
    <scope>NUCLEOTIDE SEQUENCE</scope>
    <source>
        <strain evidence="3">NBRC 108216</strain>
    </source>
</reference>